<reference evidence="3" key="1">
    <citation type="submission" date="2018-05" db="EMBL/GenBank/DDBJ databases">
        <authorList>
            <person name="Lanie J.A."/>
            <person name="Ng W.-L."/>
            <person name="Kazmierczak K.M."/>
            <person name="Andrzejewski T.M."/>
            <person name="Davidsen T.M."/>
            <person name="Wayne K.J."/>
            <person name="Tettelin H."/>
            <person name="Glass J.I."/>
            <person name="Rusch D."/>
            <person name="Podicherti R."/>
            <person name="Tsui H.-C.T."/>
            <person name="Winkler M.E."/>
        </authorList>
    </citation>
    <scope>NUCLEOTIDE SEQUENCE</scope>
</reference>
<dbReference type="GO" id="GO:0008690">
    <property type="term" value="F:3-deoxy-manno-octulosonate cytidylyltransferase activity"/>
    <property type="evidence" value="ECO:0007669"/>
    <property type="project" value="InterPro"/>
</dbReference>
<evidence type="ECO:0000313" key="3">
    <source>
        <dbReference type="EMBL" id="SUZ95971.1"/>
    </source>
</evidence>
<keyword evidence="2" id="KW-0548">Nucleotidyltransferase</keyword>
<dbReference type="Gene3D" id="3.90.550.10">
    <property type="entry name" value="Spore Coat Polysaccharide Biosynthesis Protein SpsA, Chain A"/>
    <property type="match status" value="1"/>
</dbReference>
<dbReference type="NCBIfam" id="NF003952">
    <property type="entry name" value="PRK05450.1-5"/>
    <property type="match status" value="1"/>
</dbReference>
<sequence>MKKIALIPARVESKRFYGKLLKKLSGVPIIIRTYQSALKTNVFDEVYVVTDSDQIIDLLKSVNGNYLKSSSHHESGTDRIAEVAVDLEYDIIVNLQGDEPFINKSSIEKLVNEFKNIEVEMASLMRKFNDKEELNNPNNVKVIVDKDNYSINFSRIPMISDLKNTNNYKHIGVYAFRKKTLIEFSKMKKTMMEKKERIECLRYINHGKKIKMVKTDFSGISIDTPQDLIRAEEYLKKQ</sequence>
<dbReference type="AlphaFoldDB" id="A0A381RXV3"/>
<dbReference type="NCBIfam" id="TIGR00466">
    <property type="entry name" value="kdsB"/>
    <property type="match status" value="1"/>
</dbReference>
<dbReference type="PANTHER" id="PTHR42866:SF2">
    <property type="entry name" value="3-DEOXY-MANNO-OCTULOSONATE CYTIDYLYLTRANSFERASE, MITOCHONDRIAL"/>
    <property type="match status" value="1"/>
</dbReference>
<proteinExistence type="predicted"/>
<accession>A0A381RXV3</accession>
<organism evidence="3">
    <name type="scientific">marine metagenome</name>
    <dbReference type="NCBI Taxonomy" id="408172"/>
    <lineage>
        <taxon>unclassified sequences</taxon>
        <taxon>metagenomes</taxon>
        <taxon>ecological metagenomes</taxon>
    </lineage>
</organism>
<dbReference type="InterPro" id="IPR003329">
    <property type="entry name" value="Cytidylyl_trans"/>
</dbReference>
<evidence type="ECO:0000256" key="1">
    <source>
        <dbReference type="ARBA" id="ARBA00022679"/>
    </source>
</evidence>
<dbReference type="SUPFAM" id="SSF53448">
    <property type="entry name" value="Nucleotide-diphospho-sugar transferases"/>
    <property type="match status" value="1"/>
</dbReference>
<dbReference type="EMBL" id="UINC01002371">
    <property type="protein sequence ID" value="SUZ95971.1"/>
    <property type="molecule type" value="Genomic_DNA"/>
</dbReference>
<protein>
    <recommendedName>
        <fullName evidence="4">3-deoxy-manno-octulosonate cytidylyltransferase</fullName>
    </recommendedName>
</protein>
<dbReference type="CDD" id="cd02517">
    <property type="entry name" value="CMP-KDO-Synthetase"/>
    <property type="match status" value="1"/>
</dbReference>
<dbReference type="InterPro" id="IPR004528">
    <property type="entry name" value="KdsB"/>
</dbReference>
<dbReference type="GO" id="GO:0005829">
    <property type="term" value="C:cytosol"/>
    <property type="evidence" value="ECO:0007669"/>
    <property type="project" value="TreeGrafter"/>
</dbReference>
<dbReference type="Pfam" id="PF02348">
    <property type="entry name" value="CTP_transf_3"/>
    <property type="match status" value="1"/>
</dbReference>
<evidence type="ECO:0000256" key="2">
    <source>
        <dbReference type="ARBA" id="ARBA00022695"/>
    </source>
</evidence>
<evidence type="ECO:0008006" key="4">
    <source>
        <dbReference type="Google" id="ProtNLM"/>
    </source>
</evidence>
<dbReference type="PANTHER" id="PTHR42866">
    <property type="entry name" value="3-DEOXY-MANNO-OCTULOSONATE CYTIDYLYLTRANSFERASE"/>
    <property type="match status" value="1"/>
</dbReference>
<gene>
    <name evidence="3" type="ORF">METZ01_LOCUS48825</name>
</gene>
<keyword evidence="1" id="KW-0808">Transferase</keyword>
<name>A0A381RXV3_9ZZZZ</name>
<dbReference type="InterPro" id="IPR029044">
    <property type="entry name" value="Nucleotide-diphossugar_trans"/>
</dbReference>